<evidence type="ECO:0000256" key="3">
    <source>
        <dbReference type="ARBA" id="ARBA00022448"/>
    </source>
</evidence>
<feature type="transmembrane region" description="Helical" evidence="8">
    <location>
        <begin position="128"/>
        <end position="148"/>
    </location>
</feature>
<evidence type="ECO:0000256" key="4">
    <source>
        <dbReference type="ARBA" id="ARBA00022475"/>
    </source>
</evidence>
<dbReference type="PANTHER" id="PTHR36838">
    <property type="entry name" value="AUXIN EFFLUX CARRIER FAMILY PROTEIN"/>
    <property type="match status" value="1"/>
</dbReference>
<dbReference type="GO" id="GO:0055085">
    <property type="term" value="P:transmembrane transport"/>
    <property type="evidence" value="ECO:0007669"/>
    <property type="project" value="InterPro"/>
</dbReference>
<evidence type="ECO:0008006" key="11">
    <source>
        <dbReference type="Google" id="ProtNLM"/>
    </source>
</evidence>
<evidence type="ECO:0000313" key="10">
    <source>
        <dbReference type="Proteomes" id="UP000184233"/>
    </source>
</evidence>
<feature type="transmembrane region" description="Helical" evidence="8">
    <location>
        <begin position="33"/>
        <end position="53"/>
    </location>
</feature>
<keyword evidence="3" id="KW-0813">Transport</keyword>
<comment type="caution">
    <text evidence="9">The sequence shown here is derived from an EMBL/GenBank/DDBJ whole genome shotgun (WGS) entry which is preliminary data.</text>
</comment>
<evidence type="ECO:0000313" key="9">
    <source>
        <dbReference type="EMBL" id="OJX56881.1"/>
    </source>
</evidence>
<feature type="transmembrane region" description="Helical" evidence="8">
    <location>
        <begin position="227"/>
        <end position="250"/>
    </location>
</feature>
<feature type="transmembrane region" description="Helical" evidence="8">
    <location>
        <begin position="60"/>
        <end position="82"/>
    </location>
</feature>
<comment type="similarity">
    <text evidence="2">Belongs to the auxin efflux carrier (TC 2.A.69) family.</text>
</comment>
<evidence type="ECO:0000256" key="6">
    <source>
        <dbReference type="ARBA" id="ARBA00022989"/>
    </source>
</evidence>
<dbReference type="Gene3D" id="1.20.1530.20">
    <property type="match status" value="1"/>
</dbReference>
<dbReference type="EMBL" id="MKVH01000024">
    <property type="protein sequence ID" value="OJX56881.1"/>
    <property type="molecule type" value="Genomic_DNA"/>
</dbReference>
<name>A0A1M3KWN0_9BACT</name>
<dbReference type="Proteomes" id="UP000184233">
    <property type="component" value="Unassembled WGS sequence"/>
</dbReference>
<dbReference type="GO" id="GO:0005886">
    <property type="term" value="C:plasma membrane"/>
    <property type="evidence" value="ECO:0007669"/>
    <property type="project" value="UniProtKB-SubCell"/>
</dbReference>
<evidence type="ECO:0000256" key="2">
    <source>
        <dbReference type="ARBA" id="ARBA00010145"/>
    </source>
</evidence>
<comment type="subcellular location">
    <subcellularLocation>
        <location evidence="1">Cell membrane</location>
        <topology evidence="1">Multi-pass membrane protein</topology>
    </subcellularLocation>
</comment>
<dbReference type="InterPro" id="IPR004776">
    <property type="entry name" value="Mem_transp_PIN-like"/>
</dbReference>
<keyword evidence="6 8" id="KW-1133">Transmembrane helix</keyword>
<evidence type="ECO:0000256" key="5">
    <source>
        <dbReference type="ARBA" id="ARBA00022692"/>
    </source>
</evidence>
<dbReference type="STRING" id="1895771.BGO89_10160"/>
<evidence type="ECO:0000256" key="8">
    <source>
        <dbReference type="SAM" id="Phobius"/>
    </source>
</evidence>
<dbReference type="AlphaFoldDB" id="A0A1M3KWN0"/>
<feature type="transmembrane region" description="Helical" evidence="8">
    <location>
        <begin position="198"/>
        <end position="215"/>
    </location>
</feature>
<organism evidence="9 10">
    <name type="scientific">Candidatus Kapaibacterium thiocyanatum</name>
    <dbReference type="NCBI Taxonomy" id="1895771"/>
    <lineage>
        <taxon>Bacteria</taxon>
        <taxon>Pseudomonadati</taxon>
        <taxon>Candidatus Kapaibacteriota</taxon>
        <taxon>Candidatus Kapaibacteriia</taxon>
        <taxon>Candidatus Kapaibacteriales</taxon>
        <taxon>Candidatus Kapaibacteriaceae</taxon>
        <taxon>Candidatus Kapaibacterium</taxon>
    </lineage>
</organism>
<evidence type="ECO:0000256" key="1">
    <source>
        <dbReference type="ARBA" id="ARBA00004651"/>
    </source>
</evidence>
<reference evidence="9 10" key="1">
    <citation type="submission" date="2016-09" db="EMBL/GenBank/DDBJ databases">
        <title>Genome-resolved meta-omics ties microbial dynamics to process performance in biotechnology for thiocyanate degradation.</title>
        <authorList>
            <person name="Kantor R.S."/>
            <person name="Huddy R.J."/>
            <person name="Iyer R."/>
            <person name="Thomas B.C."/>
            <person name="Brown C.T."/>
            <person name="Anantharaman K."/>
            <person name="Tringe S."/>
            <person name="Hettich R.L."/>
            <person name="Harrison S.T."/>
            <person name="Banfield J.F."/>
        </authorList>
    </citation>
    <scope>NUCLEOTIDE SEQUENCE [LARGE SCALE GENOMIC DNA]</scope>
    <source>
        <strain evidence="9">59-99</strain>
    </source>
</reference>
<accession>A0A1M3KWN0</accession>
<feature type="transmembrane region" description="Helical" evidence="8">
    <location>
        <begin position="94"/>
        <end position="116"/>
    </location>
</feature>
<protein>
    <recommendedName>
        <fullName evidence="11">Transporter</fullName>
    </recommendedName>
</protein>
<proteinExistence type="inferred from homology"/>
<gene>
    <name evidence="9" type="ORF">BGO89_10160</name>
</gene>
<feature type="transmembrane region" description="Helical" evidence="8">
    <location>
        <begin position="168"/>
        <end position="186"/>
    </location>
</feature>
<dbReference type="PANTHER" id="PTHR36838:SF1">
    <property type="entry name" value="SLR1864 PROTEIN"/>
    <property type="match status" value="1"/>
</dbReference>
<sequence length="303" mass="32425">MIAAFFSLFLLLGAGIAYRWIRNVPPPSDVRRIIGSIVLNIFLPALTFHVLYTAPETTDLIAVPAVSIVTILGTAALAWLVYGMLLRKRLAGPTIGALILAAAWCNATYLGLPVTAAMIGDHVRRVPVLFDLLGMSPMLFTLGTLIAVEYGTKGKRHTIGEALRQIATLPPLVAAIAGITLNLLDVPLPDAIGQACEMAGRCVAPLMIFAVGLALRPPQWKILPWTLPSVGIKLVVAPLLASPLVHLWIADPDVLRATMLEAGMPTMVLTMVFAERYGLDEAILAQTILVGTVVSMLTLPYLV</sequence>
<feature type="transmembrane region" description="Helical" evidence="8">
    <location>
        <begin position="283"/>
        <end position="302"/>
    </location>
</feature>
<keyword evidence="5 8" id="KW-0812">Transmembrane</keyword>
<keyword evidence="7 8" id="KW-0472">Membrane</keyword>
<dbReference type="InterPro" id="IPR038770">
    <property type="entry name" value="Na+/solute_symporter_sf"/>
</dbReference>
<keyword evidence="4" id="KW-1003">Cell membrane</keyword>
<dbReference type="Pfam" id="PF03547">
    <property type="entry name" value="Mem_trans"/>
    <property type="match status" value="1"/>
</dbReference>
<evidence type="ECO:0000256" key="7">
    <source>
        <dbReference type="ARBA" id="ARBA00023136"/>
    </source>
</evidence>